<dbReference type="CDD" id="cd06257">
    <property type="entry name" value="DnaJ"/>
    <property type="match status" value="1"/>
</dbReference>
<evidence type="ECO:0000313" key="2">
    <source>
        <dbReference type="EMBL" id="ARS64847.1"/>
    </source>
</evidence>
<dbReference type="Gene3D" id="1.10.287.110">
    <property type="entry name" value="DnaJ domain"/>
    <property type="match status" value="1"/>
</dbReference>
<dbReference type="RefSeq" id="WP_086907893.1">
    <property type="nucleotide sequence ID" value="NZ_CP021324.1"/>
</dbReference>
<dbReference type="InterPro" id="IPR001623">
    <property type="entry name" value="DnaJ_domain"/>
</dbReference>
<dbReference type="GeneID" id="32901682"/>
<gene>
    <name evidence="2" type="ORF">NMSP_1232</name>
</gene>
<dbReference type="PANTHER" id="PTHR24074">
    <property type="entry name" value="CO-CHAPERONE PROTEIN DJLA"/>
    <property type="match status" value="1"/>
</dbReference>
<evidence type="ECO:0000313" key="3">
    <source>
        <dbReference type="Proteomes" id="UP000249949"/>
    </source>
</evidence>
<name>A0A2Z2HN27_9ARCH</name>
<dbReference type="SUPFAM" id="SSF46565">
    <property type="entry name" value="Chaperone J-domain"/>
    <property type="match status" value="1"/>
</dbReference>
<accession>A0A2Z2HN27</accession>
<sequence>MGEKCLRDAHSYLSKIASVAEKFFDIIEYYVIWYNKKYNDWDEFECENWIEDWNEVRHTWGRDRHKHQKHYNSYDKEYKSTETQKTFTVSDAFDILGLDKTATALQIKQRFRKLILKYHPDKNSSANAEKMAKKITLSYEFLKKRGFVYTEAAI</sequence>
<organism evidence="2 3">
    <name type="scientific">Candidatus Nitrosomarinus catalinensis</name>
    <dbReference type="NCBI Taxonomy" id="1898749"/>
    <lineage>
        <taxon>Archaea</taxon>
        <taxon>Nitrososphaerota</taxon>
        <taxon>Nitrososphaeria</taxon>
        <taxon>Nitrosopumilales</taxon>
        <taxon>Nitrosopumilaceae</taxon>
        <taxon>Candidatus Nitrosomarinus</taxon>
    </lineage>
</organism>
<dbReference type="OrthoDB" id="11397at2157"/>
<protein>
    <submittedName>
        <fullName evidence="2">Chaperone protein DnaJ</fullName>
    </submittedName>
</protein>
<keyword evidence="3" id="KW-1185">Reference proteome</keyword>
<dbReference type="KEGG" id="nct:NMSP_1232"/>
<dbReference type="AlphaFoldDB" id="A0A2Z2HN27"/>
<evidence type="ECO:0000259" key="1">
    <source>
        <dbReference type="PROSITE" id="PS50076"/>
    </source>
</evidence>
<dbReference type="Proteomes" id="UP000249949">
    <property type="component" value="Chromosome"/>
</dbReference>
<feature type="domain" description="J" evidence="1">
    <location>
        <begin position="91"/>
        <end position="153"/>
    </location>
</feature>
<dbReference type="SMART" id="SM00271">
    <property type="entry name" value="DnaJ"/>
    <property type="match status" value="1"/>
</dbReference>
<dbReference type="PROSITE" id="PS50076">
    <property type="entry name" value="DNAJ_2"/>
    <property type="match status" value="1"/>
</dbReference>
<proteinExistence type="predicted"/>
<dbReference type="InterPro" id="IPR050817">
    <property type="entry name" value="DjlA_DnaK_co-chaperone"/>
</dbReference>
<dbReference type="PRINTS" id="PR00625">
    <property type="entry name" value="JDOMAIN"/>
</dbReference>
<reference evidence="2 3" key="1">
    <citation type="journal article" date="2017" name="Environ. Microbiol.">
        <title>Genome and epigenome of a novel marine Thaumarchaeota strain suggest viral infection, phosphorothioation DNA modification and multiple restriction systems.</title>
        <authorList>
            <person name="Ahlgren N.A."/>
            <person name="Chen Y."/>
            <person name="Needham D.M."/>
            <person name="Parada A.E."/>
            <person name="Sachdeva R."/>
            <person name="Trinh V."/>
            <person name="Chen T."/>
            <person name="Fuhrman J.A."/>
        </authorList>
    </citation>
    <scope>NUCLEOTIDE SEQUENCE [LARGE SCALE GENOMIC DNA]</scope>
    <source>
        <strain evidence="2 3">SPOT01</strain>
    </source>
</reference>
<dbReference type="Pfam" id="PF00226">
    <property type="entry name" value="DnaJ"/>
    <property type="match status" value="1"/>
</dbReference>
<dbReference type="EMBL" id="CP021324">
    <property type="protein sequence ID" value="ARS64847.1"/>
    <property type="molecule type" value="Genomic_DNA"/>
</dbReference>
<dbReference type="InterPro" id="IPR036869">
    <property type="entry name" value="J_dom_sf"/>
</dbReference>